<protein>
    <submittedName>
        <fullName evidence="2">Uncharacterized protein</fullName>
    </submittedName>
</protein>
<accession>E4V099</accession>
<keyword evidence="1" id="KW-0812">Transmembrane</keyword>
<gene>
    <name evidence="2" type="ORF">MGYG_09108</name>
</gene>
<dbReference type="RefSeq" id="XP_003171490.1">
    <property type="nucleotide sequence ID" value="XM_003171442.1"/>
</dbReference>
<dbReference type="EMBL" id="DS989826">
    <property type="protein sequence ID" value="EFR03036.1"/>
    <property type="molecule type" value="Genomic_DNA"/>
</dbReference>
<evidence type="ECO:0000256" key="1">
    <source>
        <dbReference type="SAM" id="Phobius"/>
    </source>
</evidence>
<reference evidence="3" key="1">
    <citation type="journal article" date="2012" name="MBio">
        <title>Comparative genome analysis of Trichophyton rubrum and related dermatophytes reveals candidate genes involved in infection.</title>
        <authorList>
            <person name="Martinez D.A."/>
            <person name="Oliver B.G."/>
            <person name="Graeser Y."/>
            <person name="Goldberg J.M."/>
            <person name="Li W."/>
            <person name="Martinez-Rossi N.M."/>
            <person name="Monod M."/>
            <person name="Shelest E."/>
            <person name="Barton R.C."/>
            <person name="Birch E."/>
            <person name="Brakhage A.A."/>
            <person name="Chen Z."/>
            <person name="Gurr S.J."/>
            <person name="Heiman D."/>
            <person name="Heitman J."/>
            <person name="Kosti I."/>
            <person name="Rossi A."/>
            <person name="Saif S."/>
            <person name="Samalova M."/>
            <person name="Saunders C.W."/>
            <person name="Shea T."/>
            <person name="Summerbell R.C."/>
            <person name="Xu J."/>
            <person name="Young S."/>
            <person name="Zeng Q."/>
            <person name="Birren B.W."/>
            <person name="Cuomo C.A."/>
            <person name="White T.C."/>
        </authorList>
    </citation>
    <scope>NUCLEOTIDE SEQUENCE [LARGE SCALE GENOMIC DNA]</scope>
    <source>
        <strain evidence="3">ATCC MYA-4604 / CBS 118893</strain>
    </source>
</reference>
<dbReference type="InParanoid" id="E4V099"/>
<proteinExistence type="predicted"/>
<sequence length="169" mass="18297">MTCIIGYRRTGADPAAADENETQASASENQLDGARLGNKPLVCAKGPISPPGVTPLNTAFSVAEVYYGVRVAGPTIDVIYWRTRPVPLARCLVGHTDNSVLSFLTSGHLCFCFLFFFLPLPFSAHRILPLSLKHDEGLSKYRRSRVVDMDESCGALSSNNSGADMFLLS</sequence>
<dbReference type="AlphaFoldDB" id="E4V099"/>
<dbReference type="VEuPathDB" id="FungiDB:MGYG_09108"/>
<keyword evidence="3" id="KW-1185">Reference proteome</keyword>
<name>E4V099_ARTGP</name>
<dbReference type="GeneID" id="10026742"/>
<keyword evidence="1" id="KW-0472">Membrane</keyword>
<keyword evidence="1" id="KW-1133">Transmembrane helix</keyword>
<evidence type="ECO:0000313" key="3">
    <source>
        <dbReference type="Proteomes" id="UP000002669"/>
    </source>
</evidence>
<evidence type="ECO:0000313" key="2">
    <source>
        <dbReference type="EMBL" id="EFR03036.1"/>
    </source>
</evidence>
<dbReference type="Proteomes" id="UP000002669">
    <property type="component" value="Unassembled WGS sequence"/>
</dbReference>
<dbReference type="HOGENOM" id="CLU_1578127_0_0_1"/>
<organism evidence="3">
    <name type="scientific">Arthroderma gypseum (strain ATCC MYA-4604 / CBS 118893)</name>
    <name type="common">Microsporum gypseum</name>
    <dbReference type="NCBI Taxonomy" id="535722"/>
    <lineage>
        <taxon>Eukaryota</taxon>
        <taxon>Fungi</taxon>
        <taxon>Dikarya</taxon>
        <taxon>Ascomycota</taxon>
        <taxon>Pezizomycotina</taxon>
        <taxon>Eurotiomycetes</taxon>
        <taxon>Eurotiomycetidae</taxon>
        <taxon>Onygenales</taxon>
        <taxon>Arthrodermataceae</taxon>
        <taxon>Nannizzia</taxon>
    </lineage>
</organism>
<feature type="transmembrane region" description="Helical" evidence="1">
    <location>
        <begin position="100"/>
        <end position="120"/>
    </location>
</feature>